<protein>
    <submittedName>
        <fullName evidence="1">DUF3865 domain-containing protein</fullName>
    </submittedName>
</protein>
<dbReference type="InterPro" id="IPR024477">
    <property type="entry name" value="DUF3865_CADD-like"/>
</dbReference>
<evidence type="ECO:0000313" key="1">
    <source>
        <dbReference type="EMBL" id="MDO7362715.1"/>
    </source>
</evidence>
<name>A0ABT8ZDY2_9GAMM</name>
<dbReference type="Gene3D" id="1.20.910.10">
    <property type="entry name" value="Heme oxygenase-like"/>
    <property type="match status" value="1"/>
</dbReference>
<keyword evidence="2" id="KW-1185">Reference proteome</keyword>
<dbReference type="Pfam" id="PF12981">
    <property type="entry name" value="DUF3865"/>
    <property type="match status" value="1"/>
</dbReference>
<accession>A0ABT8ZDY2</accession>
<sequence>MNYNDLQITAKKVAQNECLLNWSSNSNEYSYKQYNIFVNNLRHWLGPTAYRLDLGCNILKAKNEQDNNLDDNILKIIEAFELNIAEEKGLDDGQSHAYLFTKSINSYSQVVYKKELKYGKGLQKTMILKDESEKLFNSDLYIMLGAALAQEIHALPQLELLVKGAEQNKSLFSDEKWVDVSYFYDIHLDGTEARHAEDLNRTIWSIIDTDSKKEKFMIGFNKFLELLDEFWSSLYLEVKNAKY</sequence>
<comment type="caution">
    <text evidence="1">The sequence shown here is derived from an EMBL/GenBank/DDBJ whole genome shotgun (WGS) entry which is preliminary data.</text>
</comment>
<proteinExistence type="predicted"/>
<dbReference type="RefSeq" id="WP_262470897.1">
    <property type="nucleotide sequence ID" value="NZ_JAUPID010000018.1"/>
</dbReference>
<dbReference type="EMBL" id="JAUPID010000018">
    <property type="protein sequence ID" value="MDO7362715.1"/>
    <property type="molecule type" value="Genomic_DNA"/>
</dbReference>
<gene>
    <name evidence="1" type="ORF">Q5X34_13655</name>
</gene>
<evidence type="ECO:0000313" key="2">
    <source>
        <dbReference type="Proteomes" id="UP001175780"/>
    </source>
</evidence>
<dbReference type="InterPro" id="IPR016084">
    <property type="entry name" value="Haem_Oase-like_multi-hlx"/>
</dbReference>
<organism evidence="1 2">
    <name type="scientific">Acinetobacter geminorum</name>
    <dbReference type="NCBI Taxonomy" id="2730922"/>
    <lineage>
        <taxon>Bacteria</taxon>
        <taxon>Pseudomonadati</taxon>
        <taxon>Pseudomonadota</taxon>
        <taxon>Gammaproteobacteria</taxon>
        <taxon>Moraxellales</taxon>
        <taxon>Moraxellaceae</taxon>
        <taxon>Acinetobacter</taxon>
    </lineage>
</organism>
<reference evidence="1" key="1">
    <citation type="submission" date="2023-07" db="EMBL/GenBank/DDBJ databases">
        <title>Whole genome sequencing of environmental Acinetobacter calcoaceticus-baumannii complex from non-hospital environment.</title>
        <authorList>
            <person name="Wee S.K."/>
            <person name="Khoo E.Z.Y."/>
            <person name="Mohammad T.A.-H."/>
            <person name="Tan S.E.K."/>
            <person name="Yap E.P.H."/>
        </authorList>
    </citation>
    <scope>NUCLEOTIDE SEQUENCE</scope>
    <source>
        <strain evidence="1">PUMA0118</strain>
    </source>
</reference>
<dbReference type="Proteomes" id="UP001175780">
    <property type="component" value="Unassembled WGS sequence"/>
</dbReference>